<accession>A0A9D4NNF6</accession>
<dbReference type="Proteomes" id="UP000828390">
    <property type="component" value="Unassembled WGS sequence"/>
</dbReference>
<evidence type="ECO:0000313" key="2">
    <source>
        <dbReference type="EMBL" id="KAH3897054.1"/>
    </source>
</evidence>
<evidence type="ECO:0000313" key="3">
    <source>
        <dbReference type="Proteomes" id="UP000828390"/>
    </source>
</evidence>
<name>A0A9D4NNF6_DREPO</name>
<reference evidence="2" key="2">
    <citation type="submission" date="2020-11" db="EMBL/GenBank/DDBJ databases">
        <authorList>
            <person name="McCartney M.A."/>
            <person name="Auch B."/>
            <person name="Kono T."/>
            <person name="Mallez S."/>
            <person name="Becker A."/>
            <person name="Gohl D.M."/>
            <person name="Silverstein K.A.T."/>
            <person name="Koren S."/>
            <person name="Bechman K.B."/>
            <person name="Herman A."/>
            <person name="Abrahante J.E."/>
            <person name="Garbe J."/>
        </authorList>
    </citation>
    <scope>NUCLEOTIDE SEQUENCE</scope>
    <source>
        <strain evidence="2">Duluth1</strain>
        <tissue evidence="2">Whole animal</tissue>
    </source>
</reference>
<protein>
    <submittedName>
        <fullName evidence="2">Uncharacterized protein</fullName>
    </submittedName>
</protein>
<feature type="compositionally biased region" description="Pro residues" evidence="1">
    <location>
        <begin position="68"/>
        <end position="80"/>
    </location>
</feature>
<gene>
    <name evidence="2" type="ORF">DPMN_021238</name>
</gene>
<evidence type="ECO:0000256" key="1">
    <source>
        <dbReference type="SAM" id="MobiDB-lite"/>
    </source>
</evidence>
<dbReference type="EMBL" id="JAIWYP010000001">
    <property type="protein sequence ID" value="KAH3897054.1"/>
    <property type="molecule type" value="Genomic_DNA"/>
</dbReference>
<feature type="region of interest" description="Disordered" evidence="1">
    <location>
        <begin position="62"/>
        <end position="82"/>
    </location>
</feature>
<organism evidence="2 3">
    <name type="scientific">Dreissena polymorpha</name>
    <name type="common">Zebra mussel</name>
    <name type="synonym">Mytilus polymorpha</name>
    <dbReference type="NCBI Taxonomy" id="45954"/>
    <lineage>
        <taxon>Eukaryota</taxon>
        <taxon>Metazoa</taxon>
        <taxon>Spiralia</taxon>
        <taxon>Lophotrochozoa</taxon>
        <taxon>Mollusca</taxon>
        <taxon>Bivalvia</taxon>
        <taxon>Autobranchia</taxon>
        <taxon>Heteroconchia</taxon>
        <taxon>Euheterodonta</taxon>
        <taxon>Imparidentia</taxon>
        <taxon>Neoheterodontei</taxon>
        <taxon>Myida</taxon>
        <taxon>Dreissenoidea</taxon>
        <taxon>Dreissenidae</taxon>
        <taxon>Dreissena</taxon>
    </lineage>
</organism>
<comment type="caution">
    <text evidence="2">The sequence shown here is derived from an EMBL/GenBank/DDBJ whole genome shotgun (WGS) entry which is preliminary data.</text>
</comment>
<dbReference type="AlphaFoldDB" id="A0A9D4NNF6"/>
<reference evidence="2" key="1">
    <citation type="journal article" date="2019" name="bioRxiv">
        <title>The Genome of the Zebra Mussel, Dreissena polymorpha: A Resource for Invasive Species Research.</title>
        <authorList>
            <person name="McCartney M.A."/>
            <person name="Auch B."/>
            <person name="Kono T."/>
            <person name="Mallez S."/>
            <person name="Zhang Y."/>
            <person name="Obille A."/>
            <person name="Becker A."/>
            <person name="Abrahante J.E."/>
            <person name="Garbe J."/>
            <person name="Badalamenti J.P."/>
            <person name="Herman A."/>
            <person name="Mangelson H."/>
            <person name="Liachko I."/>
            <person name="Sullivan S."/>
            <person name="Sone E.D."/>
            <person name="Koren S."/>
            <person name="Silverstein K.A.T."/>
            <person name="Beckman K.B."/>
            <person name="Gohl D.M."/>
        </authorList>
    </citation>
    <scope>NUCLEOTIDE SEQUENCE</scope>
    <source>
        <strain evidence="2">Duluth1</strain>
        <tissue evidence="2">Whole animal</tissue>
    </source>
</reference>
<sequence length="143" mass="15668">MYLAISSTSQYPSPRNILHLAISLTSQYPPPCNILHLEISSTSQYPPPRNILHLAIPSDLAISSTSQYPPPRNESPPRNTPPRLVMSTLTSLYLPPPPSQVQLSPVLFRNQHDSVGSVRCMSPFSLTSFSSISLSNTSSNKPI</sequence>
<keyword evidence="3" id="KW-1185">Reference proteome</keyword>
<proteinExistence type="predicted"/>